<comment type="caution">
    <text evidence="4">The sequence shown here is derived from an EMBL/GenBank/DDBJ whole genome shotgun (WGS) entry which is preliminary data.</text>
</comment>
<dbReference type="InterPro" id="IPR001584">
    <property type="entry name" value="Integrase_cat-core"/>
</dbReference>
<dbReference type="AlphaFoldDB" id="A0AAV5M6Z7"/>
<dbReference type="Proteomes" id="UP001054252">
    <property type="component" value="Unassembled WGS sequence"/>
</dbReference>
<dbReference type="CDD" id="cd09272">
    <property type="entry name" value="RNase_HI_RT_Ty1"/>
    <property type="match status" value="1"/>
</dbReference>
<dbReference type="EMBL" id="BPVZ01000181">
    <property type="protein sequence ID" value="GKV44407.1"/>
    <property type="molecule type" value="Genomic_DNA"/>
</dbReference>
<keyword evidence="2" id="KW-0378">Hydrolase</keyword>
<evidence type="ECO:0000313" key="5">
    <source>
        <dbReference type="Proteomes" id="UP001054252"/>
    </source>
</evidence>
<dbReference type="InterPro" id="IPR039537">
    <property type="entry name" value="Retrotran_Ty1/copia-like"/>
</dbReference>
<keyword evidence="1" id="KW-0479">Metal-binding</keyword>
<name>A0AAV5M6Z7_9ROSI</name>
<dbReference type="SUPFAM" id="SSF53098">
    <property type="entry name" value="Ribonuclease H-like"/>
    <property type="match status" value="1"/>
</dbReference>
<reference evidence="4 5" key="1">
    <citation type="journal article" date="2021" name="Commun. Biol.">
        <title>The genome of Shorea leprosula (Dipterocarpaceae) highlights the ecological relevance of drought in aseasonal tropical rainforests.</title>
        <authorList>
            <person name="Ng K.K.S."/>
            <person name="Kobayashi M.J."/>
            <person name="Fawcett J.A."/>
            <person name="Hatakeyama M."/>
            <person name="Paape T."/>
            <person name="Ng C.H."/>
            <person name="Ang C.C."/>
            <person name="Tnah L.H."/>
            <person name="Lee C.T."/>
            <person name="Nishiyama T."/>
            <person name="Sese J."/>
            <person name="O'Brien M.J."/>
            <person name="Copetti D."/>
            <person name="Mohd Noor M.I."/>
            <person name="Ong R.C."/>
            <person name="Putra M."/>
            <person name="Sireger I.Z."/>
            <person name="Indrioko S."/>
            <person name="Kosugi Y."/>
            <person name="Izuno A."/>
            <person name="Isagi Y."/>
            <person name="Lee S.L."/>
            <person name="Shimizu K.K."/>
        </authorList>
    </citation>
    <scope>NUCLEOTIDE SEQUENCE [LARGE SCALE GENOMIC DNA]</scope>
    <source>
        <strain evidence="4">214</strain>
    </source>
</reference>
<dbReference type="GO" id="GO:0015074">
    <property type="term" value="P:DNA integration"/>
    <property type="evidence" value="ECO:0007669"/>
    <property type="project" value="InterPro"/>
</dbReference>
<dbReference type="SUPFAM" id="SSF56672">
    <property type="entry name" value="DNA/RNA polymerases"/>
    <property type="match status" value="1"/>
</dbReference>
<evidence type="ECO:0000256" key="2">
    <source>
        <dbReference type="ARBA" id="ARBA00022801"/>
    </source>
</evidence>
<organism evidence="4 5">
    <name type="scientific">Rubroshorea leprosula</name>
    <dbReference type="NCBI Taxonomy" id="152421"/>
    <lineage>
        <taxon>Eukaryota</taxon>
        <taxon>Viridiplantae</taxon>
        <taxon>Streptophyta</taxon>
        <taxon>Embryophyta</taxon>
        <taxon>Tracheophyta</taxon>
        <taxon>Spermatophyta</taxon>
        <taxon>Magnoliopsida</taxon>
        <taxon>eudicotyledons</taxon>
        <taxon>Gunneridae</taxon>
        <taxon>Pentapetalae</taxon>
        <taxon>rosids</taxon>
        <taxon>malvids</taxon>
        <taxon>Malvales</taxon>
        <taxon>Dipterocarpaceae</taxon>
        <taxon>Rubroshorea</taxon>
    </lineage>
</organism>
<dbReference type="Gene3D" id="3.30.420.10">
    <property type="entry name" value="Ribonuclease H-like superfamily/Ribonuclease H"/>
    <property type="match status" value="1"/>
</dbReference>
<dbReference type="Pfam" id="PF07727">
    <property type="entry name" value="RVT_2"/>
    <property type="match status" value="1"/>
</dbReference>
<sequence length="735" mass="83518">MAATLREMATNFQKLDRSDGGNFIRWQCKMHILLTTLNIIYVLTDAQLEENENETLQDTRKRKKWENDDYVCRGCILNGMSDSLFDTYVHESTAKELWDKLEARYMNEDATTVQVKGKGTVDLEFTFEKVLTLTLTDVHYVLDIRKNLVLAMHSDVCDMHSTPTIGGKKYYVTFIDDYSKFCYVYLLNTKDEAMEKFKVYKAEVELQSETFIKCLRTDRGGEYYDPSYFESIGIIHEITALYTPQQNGVVERKNRVLTEMVNAMLSNSGLSPEADPVTFEEAIKSQDSAFWKEAIDEEMSCIMGNNTWIVVDLPPGCKPIGCKWIFKKKLKVDGTIDKFKARLVARGYSQKHGIDYFDTYAPVARIATIRVLIALASIYKLVIHQMDVKTASLNGELDEEVYMKQPEGFVMPGQEKKVCKLIKSLYGLKQALKQWHQKFDEVVLANGFKRNEVDKCVYSKFKNGQGVLICLYVDDMLIFGTNIEQVEETKRFLSRNFSMKDMGVADVILGIKIHRDGDNLVLSQSHYIEKVLKKFNFYDCAIVSTPFDPNVRLTSNDGKPITQLEYSRVIGCLMYAMICTRPDIAYVVGKLSRYTSNPSSLHWQGIHRVLKYLKKTMYYGICYNGYPSVLEGFTNASWITDHEDHKSTTGWIFMLGGGAVSWGSKKQTCIIDSTMAAEFITLNSACKEVLDAVALLMGSTYMSGSGAASRSWGLDSNSTHEKDTRHMASFCVGGC</sequence>
<dbReference type="PANTHER" id="PTHR42648:SF28">
    <property type="entry name" value="TRANSPOSON-ENCODED PROTEIN WITH RIBONUCLEASE H-LIKE AND RETROVIRUS ZINC FINGER-LIKE DOMAINS"/>
    <property type="match status" value="1"/>
</dbReference>
<proteinExistence type="predicted"/>
<gene>
    <name evidence="4" type="ORF">SLEP1_g51594</name>
</gene>
<dbReference type="GO" id="GO:0046872">
    <property type="term" value="F:metal ion binding"/>
    <property type="evidence" value="ECO:0007669"/>
    <property type="project" value="UniProtKB-KW"/>
</dbReference>
<dbReference type="GO" id="GO:0006508">
    <property type="term" value="P:proteolysis"/>
    <property type="evidence" value="ECO:0007669"/>
    <property type="project" value="UniProtKB-KW"/>
</dbReference>
<dbReference type="PROSITE" id="PS50994">
    <property type="entry name" value="INTEGRASE"/>
    <property type="match status" value="1"/>
</dbReference>
<dbReference type="InterPro" id="IPR012337">
    <property type="entry name" value="RNaseH-like_sf"/>
</dbReference>
<dbReference type="InterPro" id="IPR036397">
    <property type="entry name" value="RNaseH_sf"/>
</dbReference>
<dbReference type="GO" id="GO:0003676">
    <property type="term" value="F:nucleic acid binding"/>
    <property type="evidence" value="ECO:0007669"/>
    <property type="project" value="InterPro"/>
</dbReference>
<evidence type="ECO:0000259" key="3">
    <source>
        <dbReference type="PROSITE" id="PS50994"/>
    </source>
</evidence>
<dbReference type="PANTHER" id="PTHR42648">
    <property type="entry name" value="TRANSPOSASE, PUTATIVE-RELATED"/>
    <property type="match status" value="1"/>
</dbReference>
<keyword evidence="5" id="KW-1185">Reference proteome</keyword>
<evidence type="ECO:0000313" key="4">
    <source>
        <dbReference type="EMBL" id="GKV44407.1"/>
    </source>
</evidence>
<dbReference type="Pfam" id="PF14223">
    <property type="entry name" value="Retrotran_gag_2"/>
    <property type="match status" value="1"/>
</dbReference>
<protein>
    <recommendedName>
        <fullName evidence="3">Integrase catalytic domain-containing protein</fullName>
    </recommendedName>
</protein>
<evidence type="ECO:0000256" key="1">
    <source>
        <dbReference type="ARBA" id="ARBA00022723"/>
    </source>
</evidence>
<dbReference type="GO" id="GO:0004190">
    <property type="term" value="F:aspartic-type endopeptidase activity"/>
    <property type="evidence" value="ECO:0007669"/>
    <property type="project" value="UniProtKB-KW"/>
</dbReference>
<accession>A0AAV5M6Z7</accession>
<dbReference type="InterPro" id="IPR013103">
    <property type="entry name" value="RVT_2"/>
</dbReference>
<dbReference type="InterPro" id="IPR043502">
    <property type="entry name" value="DNA/RNA_pol_sf"/>
</dbReference>
<feature type="domain" description="Integrase catalytic" evidence="3">
    <location>
        <begin position="142"/>
        <end position="261"/>
    </location>
</feature>